<dbReference type="RefSeq" id="WP_009576655.1">
    <property type="nucleotide sequence ID" value="NZ_AEIG01000078.1"/>
</dbReference>
<dbReference type="GO" id="GO:0005829">
    <property type="term" value="C:cytosol"/>
    <property type="evidence" value="ECO:0007669"/>
    <property type="project" value="TreeGrafter"/>
</dbReference>
<dbReference type="PANTHER" id="PTHR38101:SF1">
    <property type="entry name" value="UPF0307 PROTEIN YJGA"/>
    <property type="match status" value="1"/>
</dbReference>
<evidence type="ECO:0000256" key="1">
    <source>
        <dbReference type="ARBA" id="ARBA00022490"/>
    </source>
</evidence>
<dbReference type="OrthoDB" id="5293604at2"/>
<dbReference type="EMBL" id="AEIG01000078">
    <property type="protein sequence ID" value="EGG28837.1"/>
    <property type="molecule type" value="Genomic_DNA"/>
</dbReference>
<keyword evidence="2 5" id="KW-0690">Ribosome biogenesis</keyword>
<dbReference type="InterPro" id="IPR023153">
    <property type="entry name" value="DarP_sf"/>
</dbReference>
<evidence type="ECO:0000256" key="5">
    <source>
        <dbReference type="HAMAP-Rule" id="MF_00765"/>
    </source>
</evidence>
<dbReference type="GO" id="GO:1902626">
    <property type="term" value="P:assembly of large subunit precursor of preribosome"/>
    <property type="evidence" value="ECO:0007669"/>
    <property type="project" value="UniProtKB-UniRule"/>
</dbReference>
<protein>
    <recommendedName>
        <fullName evidence="5">Dual-action ribosomal maturation protein DarP</fullName>
    </recommendedName>
    <alternativeName>
        <fullName evidence="5">Large ribosomal subunit assembly factor DarP</fullName>
    </alternativeName>
</protein>
<evidence type="ECO:0000256" key="4">
    <source>
        <dbReference type="ARBA" id="ARBA00022884"/>
    </source>
</evidence>
<dbReference type="HAMAP" id="MF_00765">
    <property type="entry name" value="DarP"/>
    <property type="match status" value="1"/>
</dbReference>
<proteinExistence type="inferred from homology"/>
<sequence length="170" mass="19587">MQDEEWDDWDDLPPSKSAVKRQLAELTDLARVLVELPQKRLDQIPIEDETLQEGIELARRITANSGRKRQIQFLGKRLRSLDTTAIMAALNREHETDKEAAHKHHMAERWRDDIMADGMNAINAFVGEFQHAERSQLRGLWQQAQKERSKGAPPASYRKLYKAIFSALDA</sequence>
<comment type="function">
    <text evidence="5">Member of a network of 50S ribosomal subunit biogenesis factors which assembles along the 30S-50S interface, preventing incorrect 23S rRNA structures from forming. Promotes peptidyl transferase center (PTC) maturation.</text>
</comment>
<keyword evidence="4 5" id="KW-0694">RNA-binding</keyword>
<dbReference type="GO" id="GO:0043022">
    <property type="term" value="F:ribosome binding"/>
    <property type="evidence" value="ECO:0007669"/>
    <property type="project" value="UniProtKB-UniRule"/>
</dbReference>
<evidence type="ECO:0000313" key="6">
    <source>
        <dbReference type="EMBL" id="EGG28837.1"/>
    </source>
</evidence>
<comment type="caution">
    <text evidence="6">The sequence shown here is derived from an EMBL/GenBank/DDBJ whole genome shotgun (WGS) entry which is preliminary data.</text>
</comment>
<reference evidence="6 7" key="1">
    <citation type="journal article" date="2011" name="J. Bacteriol.">
        <title>Genome sequence of strain IMCC3088, a proteorhodopsin-containing marine bacterium belonging to the OM60/NOR5 clade.</title>
        <authorList>
            <person name="Jang Y."/>
            <person name="Oh H.M."/>
            <person name="Kang I."/>
            <person name="Lee K."/>
            <person name="Yang S.J."/>
            <person name="Cho J.C."/>
        </authorList>
    </citation>
    <scope>NUCLEOTIDE SEQUENCE [LARGE SCALE GENOMIC DNA]</scope>
    <source>
        <strain evidence="6 7">IMCC3088</strain>
    </source>
</reference>
<dbReference type="SUPFAM" id="SSF158710">
    <property type="entry name" value="PSPTO4464-like"/>
    <property type="match status" value="1"/>
</dbReference>
<dbReference type="PANTHER" id="PTHR38101">
    <property type="entry name" value="UPF0307 PROTEIN YJGA"/>
    <property type="match status" value="1"/>
</dbReference>
<dbReference type="NCBIfam" id="NF003593">
    <property type="entry name" value="PRK05255.1-1"/>
    <property type="match status" value="1"/>
</dbReference>
<name>F3L4A4_9GAMM</name>
<gene>
    <name evidence="5" type="primary">darP</name>
    <name evidence="6" type="ORF">IMCC3088_2505</name>
</gene>
<dbReference type="AlphaFoldDB" id="F3L4A4"/>
<comment type="similarity">
    <text evidence="5">Belongs to the DarP family.</text>
</comment>
<evidence type="ECO:0000256" key="2">
    <source>
        <dbReference type="ARBA" id="ARBA00022517"/>
    </source>
</evidence>
<organism evidence="6 7">
    <name type="scientific">Aequoribacter fuscus</name>
    <dbReference type="NCBI Taxonomy" id="2518989"/>
    <lineage>
        <taxon>Bacteria</taxon>
        <taxon>Pseudomonadati</taxon>
        <taxon>Pseudomonadota</taxon>
        <taxon>Gammaproteobacteria</taxon>
        <taxon>Cellvibrionales</taxon>
        <taxon>Halieaceae</taxon>
        <taxon>Aequoribacter</taxon>
    </lineage>
</organism>
<dbReference type="InterPro" id="IPR006839">
    <property type="entry name" value="DarP"/>
</dbReference>
<evidence type="ECO:0000256" key="3">
    <source>
        <dbReference type="ARBA" id="ARBA00022730"/>
    </source>
</evidence>
<dbReference type="CDD" id="cd16331">
    <property type="entry name" value="YjgA-like"/>
    <property type="match status" value="1"/>
</dbReference>
<dbReference type="Pfam" id="PF04751">
    <property type="entry name" value="DarP"/>
    <property type="match status" value="1"/>
</dbReference>
<keyword evidence="3 5" id="KW-0699">rRNA-binding</keyword>
<dbReference type="GO" id="GO:0019843">
    <property type="term" value="F:rRNA binding"/>
    <property type="evidence" value="ECO:0007669"/>
    <property type="project" value="UniProtKB-UniRule"/>
</dbReference>
<comment type="subcellular location">
    <subcellularLocation>
        <location evidence="5">Cytoplasm</location>
    </subcellularLocation>
    <text evidence="5">Associates with late stage pre-50S ribosomal subunits.</text>
</comment>
<keyword evidence="7" id="KW-1185">Reference proteome</keyword>
<accession>F3L4A4</accession>
<dbReference type="PIRSF" id="PIRSF016183">
    <property type="entry name" value="UCP016183"/>
    <property type="match status" value="1"/>
</dbReference>
<keyword evidence="1 5" id="KW-0963">Cytoplasm</keyword>
<dbReference type="Gene3D" id="1.10.60.30">
    <property type="entry name" value="PSPTO4464-like domains"/>
    <property type="match status" value="2"/>
</dbReference>
<dbReference type="Proteomes" id="UP000005615">
    <property type="component" value="Unassembled WGS sequence"/>
</dbReference>
<dbReference type="STRING" id="2518989.IMCC3088_2505"/>
<dbReference type="eggNOG" id="COG3028">
    <property type="taxonomic scope" value="Bacteria"/>
</dbReference>
<evidence type="ECO:0000313" key="7">
    <source>
        <dbReference type="Proteomes" id="UP000005615"/>
    </source>
</evidence>